<dbReference type="AlphaFoldDB" id="A0A1Y1HXU9"/>
<sequence length="96" mass="10781">MMYCAKIGMNGVASRSTDPSIRKDCVSAAPRSIPQQEIHGPPSMQIVTRMKVSASHSRPQRRPWERQEDPLSAPPCLERRRCLPHRQSKVGSGARF</sequence>
<keyword evidence="3" id="KW-1185">Reference proteome</keyword>
<gene>
    <name evidence="2" type="ORF">KFL_001160160</name>
</gene>
<dbReference type="EMBL" id="DF237065">
    <property type="protein sequence ID" value="GAQ82582.1"/>
    <property type="molecule type" value="Genomic_DNA"/>
</dbReference>
<proteinExistence type="predicted"/>
<evidence type="ECO:0000256" key="1">
    <source>
        <dbReference type="SAM" id="MobiDB-lite"/>
    </source>
</evidence>
<name>A0A1Y1HXU9_KLENI</name>
<evidence type="ECO:0000313" key="2">
    <source>
        <dbReference type="EMBL" id="GAQ82582.1"/>
    </source>
</evidence>
<protein>
    <submittedName>
        <fullName evidence="2">Uncharacterized protein</fullName>
    </submittedName>
</protein>
<accession>A0A1Y1HXU9</accession>
<evidence type="ECO:0000313" key="3">
    <source>
        <dbReference type="Proteomes" id="UP000054558"/>
    </source>
</evidence>
<feature type="region of interest" description="Disordered" evidence="1">
    <location>
        <begin position="50"/>
        <end position="96"/>
    </location>
</feature>
<dbReference type="Proteomes" id="UP000054558">
    <property type="component" value="Unassembled WGS sequence"/>
</dbReference>
<organism evidence="2 3">
    <name type="scientific">Klebsormidium nitens</name>
    <name type="common">Green alga</name>
    <name type="synonym">Ulothrix nitens</name>
    <dbReference type="NCBI Taxonomy" id="105231"/>
    <lineage>
        <taxon>Eukaryota</taxon>
        <taxon>Viridiplantae</taxon>
        <taxon>Streptophyta</taxon>
        <taxon>Klebsormidiophyceae</taxon>
        <taxon>Klebsormidiales</taxon>
        <taxon>Klebsormidiaceae</taxon>
        <taxon>Klebsormidium</taxon>
    </lineage>
</organism>
<reference evidence="2 3" key="1">
    <citation type="journal article" date="2014" name="Nat. Commun.">
        <title>Klebsormidium flaccidum genome reveals primary factors for plant terrestrial adaptation.</title>
        <authorList>
            <person name="Hori K."/>
            <person name="Maruyama F."/>
            <person name="Fujisawa T."/>
            <person name="Togashi T."/>
            <person name="Yamamoto N."/>
            <person name="Seo M."/>
            <person name="Sato S."/>
            <person name="Yamada T."/>
            <person name="Mori H."/>
            <person name="Tajima N."/>
            <person name="Moriyama T."/>
            <person name="Ikeuchi M."/>
            <person name="Watanabe M."/>
            <person name="Wada H."/>
            <person name="Kobayashi K."/>
            <person name="Saito M."/>
            <person name="Masuda T."/>
            <person name="Sasaki-Sekimoto Y."/>
            <person name="Mashiguchi K."/>
            <person name="Awai K."/>
            <person name="Shimojima M."/>
            <person name="Masuda S."/>
            <person name="Iwai M."/>
            <person name="Nobusawa T."/>
            <person name="Narise T."/>
            <person name="Kondo S."/>
            <person name="Saito H."/>
            <person name="Sato R."/>
            <person name="Murakawa M."/>
            <person name="Ihara Y."/>
            <person name="Oshima-Yamada Y."/>
            <person name="Ohtaka K."/>
            <person name="Satoh M."/>
            <person name="Sonobe K."/>
            <person name="Ishii M."/>
            <person name="Ohtani R."/>
            <person name="Kanamori-Sato M."/>
            <person name="Honoki R."/>
            <person name="Miyazaki D."/>
            <person name="Mochizuki H."/>
            <person name="Umetsu J."/>
            <person name="Higashi K."/>
            <person name="Shibata D."/>
            <person name="Kamiya Y."/>
            <person name="Sato N."/>
            <person name="Nakamura Y."/>
            <person name="Tabata S."/>
            <person name="Ida S."/>
            <person name="Kurokawa K."/>
            <person name="Ohta H."/>
        </authorList>
    </citation>
    <scope>NUCLEOTIDE SEQUENCE [LARGE SCALE GENOMIC DNA]</scope>
    <source>
        <strain evidence="2 3">NIES-2285</strain>
    </source>
</reference>